<sequence length="149" mass="17229">MWQTCVAGIFANGNKEKTAKTYSRFESRQRILRIIPRLGLQDYLWPWMLVVLVGHILRLLGIANPEMEFRTSVSFMINRRLFRTDNGYMGLGPAIAEAGDYVVLVKGARMPFIVRPRGKLWELMGDAYLHGAMSGHLWNEEKCHLMLFR</sequence>
<proteinExistence type="predicted"/>
<evidence type="ECO:0000313" key="3">
    <source>
        <dbReference type="Proteomes" id="UP000235371"/>
    </source>
</evidence>
<evidence type="ECO:0000313" key="2">
    <source>
        <dbReference type="EMBL" id="PMD63435.1"/>
    </source>
</evidence>
<dbReference type="Pfam" id="PF26639">
    <property type="entry name" value="Het-6_barrel"/>
    <property type="match status" value="1"/>
</dbReference>
<keyword evidence="1" id="KW-0472">Membrane</keyword>
<dbReference type="OrthoDB" id="2157530at2759"/>
<dbReference type="PANTHER" id="PTHR24148">
    <property type="entry name" value="ANKYRIN REPEAT DOMAIN-CONTAINING PROTEIN 39 HOMOLOG-RELATED"/>
    <property type="match status" value="1"/>
</dbReference>
<dbReference type="PANTHER" id="PTHR24148:SF64">
    <property type="entry name" value="HETEROKARYON INCOMPATIBILITY DOMAIN-CONTAINING PROTEIN"/>
    <property type="match status" value="1"/>
</dbReference>
<keyword evidence="1" id="KW-1133">Transmembrane helix</keyword>
<protein>
    <submittedName>
        <fullName evidence="2">Uncharacterized protein</fullName>
    </submittedName>
</protein>
<feature type="transmembrane region" description="Helical" evidence="1">
    <location>
        <begin position="43"/>
        <end position="60"/>
    </location>
</feature>
<dbReference type="InterPro" id="IPR052895">
    <property type="entry name" value="HetReg/Transcr_Mod"/>
</dbReference>
<accession>A0A2J6TK82</accession>
<gene>
    <name evidence="2" type="ORF">K444DRAFT_609927</name>
</gene>
<dbReference type="InParanoid" id="A0A2J6TK82"/>
<dbReference type="Proteomes" id="UP000235371">
    <property type="component" value="Unassembled WGS sequence"/>
</dbReference>
<dbReference type="STRING" id="1095630.A0A2J6TK82"/>
<evidence type="ECO:0000256" key="1">
    <source>
        <dbReference type="SAM" id="Phobius"/>
    </source>
</evidence>
<reference evidence="2 3" key="1">
    <citation type="submission" date="2016-04" db="EMBL/GenBank/DDBJ databases">
        <title>A degradative enzymes factory behind the ericoid mycorrhizal symbiosis.</title>
        <authorList>
            <consortium name="DOE Joint Genome Institute"/>
            <person name="Martino E."/>
            <person name="Morin E."/>
            <person name="Grelet G."/>
            <person name="Kuo A."/>
            <person name="Kohler A."/>
            <person name="Daghino S."/>
            <person name="Barry K."/>
            <person name="Choi C."/>
            <person name="Cichocki N."/>
            <person name="Clum A."/>
            <person name="Copeland A."/>
            <person name="Hainaut M."/>
            <person name="Haridas S."/>
            <person name="Labutti K."/>
            <person name="Lindquist E."/>
            <person name="Lipzen A."/>
            <person name="Khouja H.-R."/>
            <person name="Murat C."/>
            <person name="Ohm R."/>
            <person name="Olson A."/>
            <person name="Spatafora J."/>
            <person name="Veneault-Fourrey C."/>
            <person name="Henrissat B."/>
            <person name="Grigoriev I."/>
            <person name="Martin F."/>
            <person name="Perotto S."/>
        </authorList>
    </citation>
    <scope>NUCLEOTIDE SEQUENCE [LARGE SCALE GENOMIC DNA]</scope>
    <source>
        <strain evidence="2 3">E</strain>
    </source>
</reference>
<keyword evidence="3" id="KW-1185">Reference proteome</keyword>
<keyword evidence="1" id="KW-0812">Transmembrane</keyword>
<dbReference type="EMBL" id="KZ613781">
    <property type="protein sequence ID" value="PMD63435.1"/>
    <property type="molecule type" value="Genomic_DNA"/>
</dbReference>
<dbReference type="RefSeq" id="XP_024740339.1">
    <property type="nucleotide sequence ID" value="XM_024879657.1"/>
</dbReference>
<organism evidence="2 3">
    <name type="scientific">Hyaloscypha bicolor E</name>
    <dbReference type="NCBI Taxonomy" id="1095630"/>
    <lineage>
        <taxon>Eukaryota</taxon>
        <taxon>Fungi</taxon>
        <taxon>Dikarya</taxon>
        <taxon>Ascomycota</taxon>
        <taxon>Pezizomycotina</taxon>
        <taxon>Leotiomycetes</taxon>
        <taxon>Helotiales</taxon>
        <taxon>Hyaloscyphaceae</taxon>
        <taxon>Hyaloscypha</taxon>
        <taxon>Hyaloscypha bicolor</taxon>
    </lineage>
</organism>
<dbReference type="AlphaFoldDB" id="A0A2J6TK82"/>
<dbReference type="GeneID" id="36587734"/>
<name>A0A2J6TK82_9HELO</name>